<proteinExistence type="inferred from homology"/>
<evidence type="ECO:0000313" key="8">
    <source>
        <dbReference type="EMBL" id="MBD8524644.1"/>
    </source>
</evidence>
<evidence type="ECO:0000256" key="7">
    <source>
        <dbReference type="SAM" id="MobiDB-lite"/>
    </source>
</evidence>
<dbReference type="PANTHER" id="PTHR13393:SF0">
    <property type="entry name" value="RNA N6-ADENOSINE-METHYLTRANSFERASE METTL16"/>
    <property type="match status" value="1"/>
</dbReference>
<dbReference type="InterPro" id="IPR010286">
    <property type="entry name" value="METTL16/RlmF"/>
</dbReference>
<feature type="compositionally biased region" description="Polar residues" evidence="7">
    <location>
        <begin position="237"/>
        <end position="246"/>
    </location>
</feature>
<dbReference type="GO" id="GO:0052907">
    <property type="term" value="F:23S rRNA (adenine(1618)-N(6))-methyltransferase activity"/>
    <property type="evidence" value="ECO:0007669"/>
    <property type="project" value="UniProtKB-EC"/>
</dbReference>
<comment type="caution">
    <text evidence="8">The sequence shown here is derived from an EMBL/GenBank/DDBJ whole genome shotgun (WGS) entry which is preliminary data.</text>
</comment>
<comment type="subcellular location">
    <subcellularLocation>
        <location evidence="6">Cytoplasm</location>
    </subcellularLocation>
</comment>
<dbReference type="CDD" id="cd02440">
    <property type="entry name" value="AdoMet_MTases"/>
    <property type="match status" value="1"/>
</dbReference>
<keyword evidence="2 6" id="KW-0698">rRNA processing</keyword>
<evidence type="ECO:0000256" key="6">
    <source>
        <dbReference type="HAMAP-Rule" id="MF_01848"/>
    </source>
</evidence>
<dbReference type="InterPro" id="IPR016909">
    <property type="entry name" value="rRNA_lsu_MeTfrase_F"/>
</dbReference>
<keyword evidence="1 6" id="KW-0963">Cytoplasm</keyword>
<feature type="compositionally biased region" description="Pro residues" evidence="7">
    <location>
        <begin position="1"/>
        <end position="11"/>
    </location>
</feature>
<gene>
    <name evidence="6 8" type="primary">rlmF</name>
    <name evidence="8" type="ORF">IFO71_02720</name>
</gene>
<reference evidence="8 9" key="1">
    <citation type="submission" date="2020-09" db="EMBL/GenBank/DDBJ databases">
        <title>Pseudoxanthomonas sp. CAU 1598 isolated from sand of Yaerae Beach.</title>
        <authorList>
            <person name="Kim W."/>
        </authorList>
    </citation>
    <scope>NUCLEOTIDE SEQUENCE [LARGE SCALE GENOMIC DNA]</scope>
    <source>
        <strain evidence="8 9">CAU 1598</strain>
    </source>
</reference>
<dbReference type="Gene3D" id="3.40.50.150">
    <property type="entry name" value="Vaccinia Virus protein VP39"/>
    <property type="match status" value="1"/>
</dbReference>
<dbReference type="Pfam" id="PF05971">
    <property type="entry name" value="Methyltransf_10"/>
    <property type="match status" value="1"/>
</dbReference>
<evidence type="ECO:0000256" key="2">
    <source>
        <dbReference type="ARBA" id="ARBA00022552"/>
    </source>
</evidence>
<evidence type="ECO:0000256" key="3">
    <source>
        <dbReference type="ARBA" id="ARBA00022603"/>
    </source>
</evidence>
<dbReference type="Proteomes" id="UP000613768">
    <property type="component" value="Unassembled WGS sequence"/>
</dbReference>
<evidence type="ECO:0000256" key="5">
    <source>
        <dbReference type="ARBA" id="ARBA00022691"/>
    </source>
</evidence>
<accession>A0AAW3ZGE8</accession>
<feature type="compositionally biased region" description="Basic residues" evidence="7">
    <location>
        <begin position="14"/>
        <end position="28"/>
    </location>
</feature>
<dbReference type="PIRSF" id="PIRSF029038">
    <property type="entry name" value="Mtase_YbiN_prd"/>
    <property type="match status" value="1"/>
</dbReference>
<keyword evidence="4 6" id="KW-0808">Transferase</keyword>
<dbReference type="PANTHER" id="PTHR13393">
    <property type="entry name" value="SAM-DEPENDENT METHYLTRANSFERASE"/>
    <property type="match status" value="1"/>
</dbReference>
<dbReference type="AlphaFoldDB" id="A0AAW3ZGE8"/>
<sequence>MSKTPPHPPGARPASRHSRPKPRPKARARAAQALHPRNRHQGHYDFDALLALTPALQQHIITTPYGERSIDFSQPSSVRALNAALLRLHYGVQNWDLPQGYLCPPVPGRADYVHGLADLLAEDHQGVIPRGAGVRALDIGVGANCIYPLIAHAEYGWQMVGTDIDPKALTIAQSILDHNTGFAQAIELRVQQERTRIFEGLLKSGERFALSLCNPPFHASAQEAARGSTEKWRKLGKSNTATSSKTALRRPPLNFGGQSNELWCPGGEAGFIRRMIEESAGMAERIGWFSSLVAKSEHLAPLRQRLSLVGALEVREMRMAQGSKQSRFLAWSFLDPQKRVALSAP</sequence>
<evidence type="ECO:0000313" key="9">
    <source>
        <dbReference type="Proteomes" id="UP000613768"/>
    </source>
</evidence>
<dbReference type="GO" id="GO:0005737">
    <property type="term" value="C:cytoplasm"/>
    <property type="evidence" value="ECO:0007669"/>
    <property type="project" value="UniProtKB-SubCell"/>
</dbReference>
<comment type="function">
    <text evidence="6">Specifically methylates the adenine in position 1618 of 23S rRNA.</text>
</comment>
<keyword evidence="9" id="KW-1185">Reference proteome</keyword>
<comment type="catalytic activity">
    <reaction evidence="6">
        <text>adenosine(1618) in 23S rRNA + S-adenosyl-L-methionine = N(6)-methyladenosine(1618) in 23S rRNA + S-adenosyl-L-homocysteine + H(+)</text>
        <dbReference type="Rhea" id="RHEA:16497"/>
        <dbReference type="Rhea" id="RHEA-COMP:10229"/>
        <dbReference type="Rhea" id="RHEA-COMP:10231"/>
        <dbReference type="ChEBI" id="CHEBI:15378"/>
        <dbReference type="ChEBI" id="CHEBI:57856"/>
        <dbReference type="ChEBI" id="CHEBI:59789"/>
        <dbReference type="ChEBI" id="CHEBI:74411"/>
        <dbReference type="ChEBI" id="CHEBI:74449"/>
        <dbReference type="EC" id="2.1.1.181"/>
    </reaction>
</comment>
<dbReference type="GO" id="GO:0070475">
    <property type="term" value="P:rRNA base methylation"/>
    <property type="evidence" value="ECO:0007669"/>
    <property type="project" value="TreeGrafter"/>
</dbReference>
<evidence type="ECO:0000256" key="1">
    <source>
        <dbReference type="ARBA" id="ARBA00022490"/>
    </source>
</evidence>
<keyword evidence="3 6" id="KW-0489">Methyltransferase</keyword>
<comment type="similarity">
    <text evidence="6">Belongs to the methyltransferase superfamily. METTL16/RlmF family.</text>
</comment>
<keyword evidence="5 6" id="KW-0949">S-adenosyl-L-methionine</keyword>
<name>A0AAW3ZGE8_9GAMM</name>
<dbReference type="NCBIfam" id="NF008725">
    <property type="entry name" value="PRK11727.1"/>
    <property type="match status" value="1"/>
</dbReference>
<dbReference type="HAMAP" id="MF_01848">
    <property type="entry name" value="23SrRNA_methyltr_F"/>
    <property type="match status" value="1"/>
</dbReference>
<feature type="region of interest" description="Disordered" evidence="7">
    <location>
        <begin position="1"/>
        <end position="38"/>
    </location>
</feature>
<organism evidence="8 9">
    <name type="scientific">Pseudomarimonas arenosa</name>
    <dbReference type="NCBI Taxonomy" id="2774145"/>
    <lineage>
        <taxon>Bacteria</taxon>
        <taxon>Pseudomonadati</taxon>
        <taxon>Pseudomonadota</taxon>
        <taxon>Gammaproteobacteria</taxon>
        <taxon>Lysobacterales</taxon>
        <taxon>Lysobacteraceae</taxon>
        <taxon>Pseudomarimonas</taxon>
    </lineage>
</organism>
<evidence type="ECO:0000256" key="4">
    <source>
        <dbReference type="ARBA" id="ARBA00022679"/>
    </source>
</evidence>
<dbReference type="InterPro" id="IPR029063">
    <property type="entry name" value="SAM-dependent_MTases_sf"/>
</dbReference>
<dbReference type="EMBL" id="JACYTR010000003">
    <property type="protein sequence ID" value="MBD8524644.1"/>
    <property type="molecule type" value="Genomic_DNA"/>
</dbReference>
<dbReference type="SUPFAM" id="SSF53335">
    <property type="entry name" value="S-adenosyl-L-methionine-dependent methyltransferases"/>
    <property type="match status" value="1"/>
</dbReference>
<dbReference type="EC" id="2.1.1.181" evidence="6"/>
<feature type="region of interest" description="Disordered" evidence="7">
    <location>
        <begin position="228"/>
        <end position="251"/>
    </location>
</feature>
<protein>
    <recommendedName>
        <fullName evidence="6">Ribosomal RNA large subunit methyltransferase F</fullName>
        <ecNumber evidence="6">2.1.1.181</ecNumber>
    </recommendedName>
    <alternativeName>
        <fullName evidence="6">23S rRNA mA1618 methyltransferase</fullName>
    </alternativeName>
    <alternativeName>
        <fullName evidence="6">rRNA adenine N-6-methyltransferase</fullName>
    </alternativeName>
</protein>